<dbReference type="Pfam" id="PF02123">
    <property type="entry name" value="RdRP_4"/>
    <property type="match status" value="1"/>
</dbReference>
<dbReference type="GO" id="GO:0000166">
    <property type="term" value="F:nucleotide binding"/>
    <property type="evidence" value="ECO:0007669"/>
    <property type="project" value="UniProtKB-KW"/>
</dbReference>
<name>A0A7H1D330_9VIRU</name>
<keyword evidence="2 7" id="KW-0696">RNA-directed RNA polymerase</keyword>
<evidence type="ECO:0000256" key="5">
    <source>
        <dbReference type="ARBA" id="ARBA00022741"/>
    </source>
</evidence>
<evidence type="ECO:0000256" key="6">
    <source>
        <dbReference type="ARBA" id="ARBA00048744"/>
    </source>
</evidence>
<evidence type="ECO:0000256" key="2">
    <source>
        <dbReference type="ARBA" id="ARBA00022484"/>
    </source>
</evidence>
<reference evidence="8" key="1">
    <citation type="submission" date="2019-11" db="EMBL/GenBank/DDBJ databases">
        <title>Complexity of the virome associated to tospovirus-transmitting thrips species.</title>
        <authorList>
            <person name="Chiapello M."/>
            <person name="Bosco L."/>
            <person name="Ciuffo M."/>
            <person name="Ottati S."/>
            <person name="Vallino M."/>
            <person name="Salem N."/>
            <person name="Rosa C."/>
            <person name="Tavella L."/>
            <person name="Turina M."/>
        </authorList>
    </citation>
    <scope>NUCLEOTIDE SEQUENCE</scope>
    <source>
        <strain evidence="8">THR-E_DN24095</strain>
    </source>
</reference>
<proteinExistence type="predicted"/>
<dbReference type="SUPFAM" id="SSF56672">
    <property type="entry name" value="DNA/RNA polymerases"/>
    <property type="match status" value="1"/>
</dbReference>
<keyword evidence="5 7" id="KW-0547">Nucleotide-binding</keyword>
<evidence type="ECO:0000256" key="1">
    <source>
        <dbReference type="ARBA" id="ARBA00012494"/>
    </source>
</evidence>
<dbReference type="EC" id="2.7.7.48" evidence="1 7"/>
<organism evidence="8">
    <name type="scientific">Thrips tabaci associated dsRNA virus 1</name>
    <dbReference type="NCBI Taxonomy" id="2771479"/>
    <lineage>
        <taxon>Viruses</taxon>
        <taxon>Riboviria</taxon>
        <taxon>Orthornavirae</taxon>
        <taxon>Duplornaviricota</taxon>
        <taxon>Chrymotiviricetes</taxon>
        <taxon>Ghabrivirales</taxon>
        <taxon>Alphatotivirineae</taxon>
        <taxon>Spiciviridae</taxon>
        <taxon>Spicivirus</taxon>
        <taxon>Spicivirus jyuni</taxon>
    </lineage>
</organism>
<dbReference type="InterPro" id="IPR043502">
    <property type="entry name" value="DNA/RNA_pol_sf"/>
</dbReference>
<comment type="catalytic activity">
    <reaction evidence="6 7">
        <text>RNA(n) + a ribonucleoside 5'-triphosphate = RNA(n+1) + diphosphate</text>
        <dbReference type="Rhea" id="RHEA:21248"/>
        <dbReference type="Rhea" id="RHEA-COMP:14527"/>
        <dbReference type="Rhea" id="RHEA-COMP:17342"/>
        <dbReference type="ChEBI" id="CHEBI:33019"/>
        <dbReference type="ChEBI" id="CHEBI:61557"/>
        <dbReference type="ChEBI" id="CHEBI:140395"/>
        <dbReference type="EC" id="2.7.7.48"/>
    </reaction>
</comment>
<dbReference type="EMBL" id="MN764138">
    <property type="protein sequence ID" value="QNS31034.1"/>
    <property type="molecule type" value="Genomic_RNA"/>
</dbReference>
<dbReference type="InterPro" id="IPR001795">
    <property type="entry name" value="RNA-dir_pol_luteovirus"/>
</dbReference>
<evidence type="ECO:0000256" key="3">
    <source>
        <dbReference type="ARBA" id="ARBA00022679"/>
    </source>
</evidence>
<dbReference type="GO" id="GO:0006351">
    <property type="term" value="P:DNA-templated transcription"/>
    <property type="evidence" value="ECO:0007669"/>
    <property type="project" value="InterPro"/>
</dbReference>
<keyword evidence="3 7" id="KW-0808">Transferase</keyword>
<keyword evidence="7" id="KW-0693">Viral RNA replication</keyword>
<evidence type="ECO:0000313" key="8">
    <source>
        <dbReference type="EMBL" id="QNS31034.1"/>
    </source>
</evidence>
<keyword evidence="4 7" id="KW-0548">Nucleotidyltransferase</keyword>
<evidence type="ECO:0000256" key="4">
    <source>
        <dbReference type="ARBA" id="ARBA00022695"/>
    </source>
</evidence>
<dbReference type="GO" id="GO:0003968">
    <property type="term" value="F:RNA-directed RNA polymerase activity"/>
    <property type="evidence" value="ECO:0007669"/>
    <property type="project" value="UniProtKB-KW"/>
</dbReference>
<evidence type="ECO:0000256" key="7">
    <source>
        <dbReference type="RuleBase" id="RU364050"/>
    </source>
</evidence>
<sequence length="1209" mass="135123">MLMDAFVHTLINKGEAGPASEERWLAAAFPQYLNGENAEYVSQAIPKLHQSMHDVDVFDACAAQCRSTNHDGKYYVRGREIAATAFTAILTYKVPTTKALLKTAVMNLVNWPVLGQLAIETFCVWMLATWPAETAKAEDNVLLKGLDVVGHSIQDAYSSVARYLCKTVAQGPQEYENQEVPTHAYEGLSQAAAAIFPVINPVAWALLTTYSWGQAEASTVDALRIKYAGTKVHYTTKFASPSDNLGMKEDGGFILDNLPCGGGQRIALTISIRNTKKRAYYKVLNKLYPPTHPTDARHMTSHLASLAFCFVNDAGKTTPSDVNVCWAGSIATPAARLRRLNEILRFIPIGTSQQLACAMVIAGLGHSEGQLICENYLMNGLLFTHCQAQQQRLKLLGTHVRKTAHDILGRKLNGGQVACMAYYDMLFGRAANVTNWDEEIANRCYSTVSIRHYSSLKHVSRQIKDEQTGMYSTEFQWVKDDRLMTNRNDAGCPQAYLKMLREQLDIIIKPLITKRNVSEPLAAFLQRRHEWMASGSSGGYHVDVPDKRTGKMKRVPGGKRAYGEFVTVGHIRSVIERQKPVEHAVASEKFENGKSRAIYGVGPDHYIINTYATKGFEERLYLIPGLEKGAGGLKVAVLEEQRALTTADGTVECMMLDYADFNRHHTPAAQAALFDAFADAGEAIGAQSDWVAANRWIAQSKYNMTCKFPNTPELKQVLQGMFSGTRSTDLINTLLNLAYFRVAQKLVEQQWGIKADDLYHVHQGDDVWISTKNKLWCRLLFYTLHQQGFIFQETKQMFGAKRGEYLRVLYSDGAGYGYTARALANYLLRPLQNDVTENPASWAATISDSCALLVRRGLGLMMAHVMYKEAVQYWVRARAHPRDLAPVSVPPILLQAPKALGGLGAGPPGAVWPLLELPPHIRMPQLSSTMSFEGLHLPTHMTDDWIAKVSARNAQTTHEKEIHVQRLRDAMVLENYGSVLSQVQRERGYSQYKKQMAKVARESKQLSQGFRMAAVPRMASNAAEVIDNFFDSFEIVGKRHPTYAAYDPKYIITAARAHPKFAPNKLDEHHESITQLVSRSIFKSEARTAQAYNVTRRQALEIIISSALDNPAKMPKAVWAILTAIETDRAWIIECLYDGGLHLMPTLAAFMNKDYIQQIDMGFAESLAITEVYLYPWTLPDVIRRHARAYKAWIDSTVRGRCVLAPVLY</sequence>
<dbReference type="GO" id="GO:0003723">
    <property type="term" value="F:RNA binding"/>
    <property type="evidence" value="ECO:0007669"/>
    <property type="project" value="InterPro"/>
</dbReference>
<accession>A0A7H1D330</accession>
<protein>
    <recommendedName>
        <fullName evidence="1 7">RNA-directed RNA polymerase</fullName>
        <ecNumber evidence="1 7">2.7.7.48</ecNumber>
    </recommendedName>
</protein>